<organism evidence="2 3">
    <name type="scientific">Actinomadura keratinilytica</name>
    <dbReference type="NCBI Taxonomy" id="547461"/>
    <lineage>
        <taxon>Bacteria</taxon>
        <taxon>Bacillati</taxon>
        <taxon>Actinomycetota</taxon>
        <taxon>Actinomycetes</taxon>
        <taxon>Streptosporangiales</taxon>
        <taxon>Thermomonosporaceae</taxon>
        <taxon>Actinomadura</taxon>
    </lineage>
</organism>
<sequence>MAVREPGAHAEGAEPRDSGEATPERFRADVVRPSHDHMVGDPFSVFREMNALRRRIWAALERRTWPRDAIELYFLLGVLHSLMAAAANGLGNRQAAEELVRSGLVYAQMIDHRPLMAQLRLELAGIVYWERPRRSRDLALGGLKYFGDGPIAAQLHLRHARASARLGDADAARQAIKAAHDARERTRPNEVLEIGGEFGLSRATEHFLAGSALPEVPIPAARREAADGLRQAAALYEAGPEPGEDHYFGYVMCNMIDLATVQVRNGDLDAAVSTLGPVLELPPSRRIEALLRRLDRLRPELASPRYRRGPAAGRLDQQIEAFAAESIVKNLRGLPSGG</sequence>
<keyword evidence="3" id="KW-1185">Reference proteome</keyword>
<evidence type="ECO:0000313" key="2">
    <source>
        <dbReference type="EMBL" id="GAA4145750.1"/>
    </source>
</evidence>
<name>A0ABP7Z263_9ACTN</name>
<dbReference type="EMBL" id="BAABDO010000058">
    <property type="protein sequence ID" value="GAA4145750.1"/>
    <property type="molecule type" value="Genomic_DNA"/>
</dbReference>
<protein>
    <recommendedName>
        <fullName evidence="4">Tetratricopeptide repeat protein</fullName>
    </recommendedName>
</protein>
<dbReference type="RefSeq" id="WP_378272542.1">
    <property type="nucleotide sequence ID" value="NZ_JBHTFR010000001.1"/>
</dbReference>
<evidence type="ECO:0000256" key="1">
    <source>
        <dbReference type="SAM" id="MobiDB-lite"/>
    </source>
</evidence>
<proteinExistence type="predicted"/>
<dbReference type="Proteomes" id="UP001500266">
    <property type="component" value="Unassembled WGS sequence"/>
</dbReference>
<feature type="region of interest" description="Disordered" evidence="1">
    <location>
        <begin position="1"/>
        <end position="24"/>
    </location>
</feature>
<comment type="caution">
    <text evidence="2">The sequence shown here is derived from an EMBL/GenBank/DDBJ whole genome shotgun (WGS) entry which is preliminary data.</text>
</comment>
<evidence type="ECO:0008006" key="4">
    <source>
        <dbReference type="Google" id="ProtNLM"/>
    </source>
</evidence>
<gene>
    <name evidence="2" type="ORF">GCM10022416_37720</name>
</gene>
<accession>A0ABP7Z263</accession>
<reference evidence="3" key="1">
    <citation type="journal article" date="2019" name="Int. J. Syst. Evol. Microbiol.">
        <title>The Global Catalogue of Microorganisms (GCM) 10K type strain sequencing project: providing services to taxonomists for standard genome sequencing and annotation.</title>
        <authorList>
            <consortium name="The Broad Institute Genomics Platform"/>
            <consortium name="The Broad Institute Genome Sequencing Center for Infectious Disease"/>
            <person name="Wu L."/>
            <person name="Ma J."/>
        </authorList>
    </citation>
    <scope>NUCLEOTIDE SEQUENCE [LARGE SCALE GENOMIC DNA]</scope>
    <source>
        <strain evidence="3">JCM 17316</strain>
    </source>
</reference>
<evidence type="ECO:0000313" key="3">
    <source>
        <dbReference type="Proteomes" id="UP001500266"/>
    </source>
</evidence>